<keyword evidence="3" id="KW-1185">Reference proteome</keyword>
<evidence type="ECO:0000313" key="2">
    <source>
        <dbReference type="EMBL" id="KAJ1097556.1"/>
    </source>
</evidence>
<feature type="region of interest" description="Disordered" evidence="1">
    <location>
        <begin position="27"/>
        <end position="46"/>
    </location>
</feature>
<name>A0AAV7M2A9_PLEWA</name>
<accession>A0AAV7M2A9</accession>
<reference evidence="2" key="1">
    <citation type="journal article" date="2022" name="bioRxiv">
        <title>Sequencing and chromosome-scale assembly of the giantPleurodeles waltlgenome.</title>
        <authorList>
            <person name="Brown T."/>
            <person name="Elewa A."/>
            <person name="Iarovenko S."/>
            <person name="Subramanian E."/>
            <person name="Araus A.J."/>
            <person name="Petzold A."/>
            <person name="Susuki M."/>
            <person name="Suzuki K.-i.T."/>
            <person name="Hayashi T."/>
            <person name="Toyoda A."/>
            <person name="Oliveira C."/>
            <person name="Osipova E."/>
            <person name="Leigh N.D."/>
            <person name="Simon A."/>
            <person name="Yun M.H."/>
        </authorList>
    </citation>
    <scope>NUCLEOTIDE SEQUENCE</scope>
    <source>
        <strain evidence="2">20211129_DDA</strain>
        <tissue evidence="2">Liver</tissue>
    </source>
</reference>
<dbReference type="EMBL" id="JANPWB010000014">
    <property type="protein sequence ID" value="KAJ1097556.1"/>
    <property type="molecule type" value="Genomic_DNA"/>
</dbReference>
<sequence length="121" mass="13746">MFTSKALRRCMSSQGCLSREVVFLVIPGQKDGPDKPKKKPKDKYTREQAERFENLDPLRGQWTTGQIVLKLGGTSAKTLKEAAGEYMLDERDWEEQAERSRYDKYLEEKGRGAGAEAADED</sequence>
<proteinExistence type="predicted"/>
<organism evidence="2 3">
    <name type="scientific">Pleurodeles waltl</name>
    <name type="common">Iberian ribbed newt</name>
    <dbReference type="NCBI Taxonomy" id="8319"/>
    <lineage>
        <taxon>Eukaryota</taxon>
        <taxon>Metazoa</taxon>
        <taxon>Chordata</taxon>
        <taxon>Craniata</taxon>
        <taxon>Vertebrata</taxon>
        <taxon>Euteleostomi</taxon>
        <taxon>Amphibia</taxon>
        <taxon>Batrachia</taxon>
        <taxon>Caudata</taxon>
        <taxon>Salamandroidea</taxon>
        <taxon>Salamandridae</taxon>
        <taxon>Pleurodelinae</taxon>
        <taxon>Pleurodeles</taxon>
    </lineage>
</organism>
<protein>
    <submittedName>
        <fullName evidence="2">Uncharacterized protein</fullName>
    </submittedName>
</protein>
<evidence type="ECO:0000256" key="1">
    <source>
        <dbReference type="SAM" id="MobiDB-lite"/>
    </source>
</evidence>
<comment type="caution">
    <text evidence="2">The sequence shown here is derived from an EMBL/GenBank/DDBJ whole genome shotgun (WGS) entry which is preliminary data.</text>
</comment>
<evidence type="ECO:0000313" key="3">
    <source>
        <dbReference type="Proteomes" id="UP001066276"/>
    </source>
</evidence>
<dbReference type="Proteomes" id="UP001066276">
    <property type="component" value="Chromosome 10"/>
</dbReference>
<gene>
    <name evidence="2" type="ORF">NDU88_002674</name>
</gene>
<dbReference type="AlphaFoldDB" id="A0AAV7M2A9"/>